<accession>A0A9J9QER8</accession>
<gene>
    <name evidence="2" type="ordered locus">Dtpsy_2374</name>
</gene>
<feature type="chain" id="PRO_5039890694" description="FlgO domain-containing protein" evidence="1">
    <location>
        <begin position="25"/>
        <end position="204"/>
    </location>
</feature>
<keyword evidence="1" id="KW-0732">Signal</keyword>
<protein>
    <recommendedName>
        <fullName evidence="4">FlgO domain-containing protein</fullName>
    </recommendedName>
</protein>
<organism evidence="2 3">
    <name type="scientific">Acidovorax ebreus (strain TPSY)</name>
    <name type="common">Diaphorobacter sp. (strain TPSY)</name>
    <dbReference type="NCBI Taxonomy" id="535289"/>
    <lineage>
        <taxon>Bacteria</taxon>
        <taxon>Pseudomonadati</taxon>
        <taxon>Pseudomonadota</taxon>
        <taxon>Betaproteobacteria</taxon>
        <taxon>Burkholderiales</taxon>
        <taxon>Comamonadaceae</taxon>
        <taxon>Diaphorobacter</taxon>
    </lineage>
</organism>
<keyword evidence="3" id="KW-1185">Reference proteome</keyword>
<dbReference type="Proteomes" id="UP000000450">
    <property type="component" value="Chromosome"/>
</dbReference>
<sequence>MRNRVLAFCVLAGLAAGCAPLPTAPHGATPEGAHAPTEQQAVNAVRQWDVLAADVAAHVADRLRAWPAGQHPIHVEMAPQASDFQRGFRELLVTHLVERGIAVTTEPAALRLRASTQLVQHHAGAASAAPLQRLAEGVYVRRNATHADASVPMRTEVLVVTSLESEGRVLVRTSDVYTIAQPDAPLYQRPAAAPGPLTTWRVVP</sequence>
<dbReference type="KEGG" id="dia:Dtpsy_2374"/>
<feature type="signal peptide" evidence="1">
    <location>
        <begin position="1"/>
        <end position="24"/>
    </location>
</feature>
<dbReference type="EMBL" id="CP001392">
    <property type="protein sequence ID" value="ACM33811.1"/>
    <property type="molecule type" value="Genomic_DNA"/>
</dbReference>
<proteinExistence type="predicted"/>
<dbReference type="AlphaFoldDB" id="A0A9J9QER8"/>
<reference evidence="2 3" key="1">
    <citation type="journal article" date="2010" name="J. Bacteriol.">
        <title>Completed genome sequence of the anaerobic iron-oxidizing bacterium Acidovorax ebreus strain TPSY.</title>
        <authorList>
            <person name="Byrne-Bailey K.G."/>
            <person name="Weber K.A."/>
            <person name="Chair A.H."/>
            <person name="Bose S."/>
            <person name="Knox T."/>
            <person name="Spanbauer T.L."/>
            <person name="Chertkov O."/>
            <person name="Coates J.D."/>
        </authorList>
    </citation>
    <scope>NUCLEOTIDE SEQUENCE [LARGE SCALE GENOMIC DNA]</scope>
    <source>
        <strain evidence="2 3">TPSY</strain>
    </source>
</reference>
<evidence type="ECO:0000256" key="1">
    <source>
        <dbReference type="SAM" id="SignalP"/>
    </source>
</evidence>
<evidence type="ECO:0000313" key="3">
    <source>
        <dbReference type="Proteomes" id="UP000000450"/>
    </source>
</evidence>
<name>A0A9J9QER8_ACIET</name>
<evidence type="ECO:0008006" key="4">
    <source>
        <dbReference type="Google" id="ProtNLM"/>
    </source>
</evidence>
<dbReference type="RefSeq" id="WP_015913771.1">
    <property type="nucleotide sequence ID" value="NC_011992.1"/>
</dbReference>
<evidence type="ECO:0000313" key="2">
    <source>
        <dbReference type="EMBL" id="ACM33811.1"/>
    </source>
</evidence>
<dbReference type="PROSITE" id="PS51257">
    <property type="entry name" value="PROKAR_LIPOPROTEIN"/>
    <property type="match status" value="1"/>
</dbReference>